<proteinExistence type="predicted"/>
<sequence>MMDMGFHAPYFCCRFSYVIAKVAVFPSRSASGSPRMYVSVLFRIVGNVAGIQVDMLDFIDLCLSSGFVKSSFLPQIFVDPRGRTTRVLAVKAENIYLNSSSVAALAVALAADTAASGVF</sequence>
<gene>
    <name evidence="1" type="ORF">F2Q68_00016771</name>
</gene>
<evidence type="ECO:0000313" key="1">
    <source>
        <dbReference type="EMBL" id="KAF2558516.1"/>
    </source>
</evidence>
<reference evidence="1" key="1">
    <citation type="submission" date="2019-12" db="EMBL/GenBank/DDBJ databases">
        <title>Genome sequencing and annotation of Brassica cretica.</title>
        <authorList>
            <person name="Studholme D.J."/>
            <person name="Sarris P.F."/>
        </authorList>
    </citation>
    <scope>NUCLEOTIDE SEQUENCE</scope>
    <source>
        <strain evidence="1">PFS-001/15</strain>
        <tissue evidence="1">Leaf</tissue>
    </source>
</reference>
<organism evidence="1 2">
    <name type="scientific">Brassica cretica</name>
    <name type="common">Mustard</name>
    <dbReference type="NCBI Taxonomy" id="69181"/>
    <lineage>
        <taxon>Eukaryota</taxon>
        <taxon>Viridiplantae</taxon>
        <taxon>Streptophyta</taxon>
        <taxon>Embryophyta</taxon>
        <taxon>Tracheophyta</taxon>
        <taxon>Spermatophyta</taxon>
        <taxon>Magnoliopsida</taxon>
        <taxon>eudicotyledons</taxon>
        <taxon>Gunneridae</taxon>
        <taxon>Pentapetalae</taxon>
        <taxon>rosids</taxon>
        <taxon>malvids</taxon>
        <taxon>Brassicales</taxon>
        <taxon>Brassicaceae</taxon>
        <taxon>Brassiceae</taxon>
        <taxon>Brassica</taxon>
    </lineage>
</organism>
<name>A0A8S9HQH7_BRACR</name>
<accession>A0A8S9HQH7</accession>
<protein>
    <submittedName>
        <fullName evidence="1">Uncharacterized protein</fullName>
    </submittedName>
</protein>
<dbReference type="AlphaFoldDB" id="A0A8S9HQH7"/>
<evidence type="ECO:0000313" key="2">
    <source>
        <dbReference type="Proteomes" id="UP000712281"/>
    </source>
</evidence>
<dbReference type="EMBL" id="QGKW02001940">
    <property type="protein sequence ID" value="KAF2558516.1"/>
    <property type="molecule type" value="Genomic_DNA"/>
</dbReference>
<dbReference type="Proteomes" id="UP000712281">
    <property type="component" value="Unassembled WGS sequence"/>
</dbReference>
<comment type="caution">
    <text evidence="1">The sequence shown here is derived from an EMBL/GenBank/DDBJ whole genome shotgun (WGS) entry which is preliminary data.</text>
</comment>